<evidence type="ECO:0000313" key="1">
    <source>
        <dbReference type="EMBL" id="AOR33542.1"/>
    </source>
</evidence>
<name>A0A1D7YDB1_9ACTN</name>
<accession>A0A1D7YDB1</accession>
<organism evidence="1 2">
    <name type="scientific">Streptomyces fodineus</name>
    <dbReference type="NCBI Taxonomy" id="1904616"/>
    <lineage>
        <taxon>Bacteria</taxon>
        <taxon>Bacillati</taxon>
        <taxon>Actinomycetota</taxon>
        <taxon>Actinomycetes</taxon>
        <taxon>Kitasatosporales</taxon>
        <taxon>Streptomycetaceae</taxon>
        <taxon>Streptomyces</taxon>
    </lineage>
</organism>
<proteinExistence type="predicted"/>
<gene>
    <name evidence="1" type="ORF">BFF78_22955</name>
</gene>
<keyword evidence="2" id="KW-1185">Reference proteome</keyword>
<dbReference type="Proteomes" id="UP000094960">
    <property type="component" value="Chromosome"/>
</dbReference>
<evidence type="ECO:0000313" key="2">
    <source>
        <dbReference type="Proteomes" id="UP000094960"/>
    </source>
</evidence>
<reference evidence="2" key="1">
    <citation type="submission" date="2016-09" db="EMBL/GenBank/DDBJ databases">
        <title>Streptomyces puniciscabiei strain:TW1S1 Genome sequencing and assembly.</title>
        <authorList>
            <person name="Kim M.-K."/>
            <person name="Kim S.B."/>
        </authorList>
    </citation>
    <scope>NUCLEOTIDE SEQUENCE [LARGE SCALE GENOMIC DNA]</scope>
    <source>
        <strain evidence="2">TW1S1</strain>
    </source>
</reference>
<dbReference type="EMBL" id="CP017248">
    <property type="protein sequence ID" value="AOR33542.1"/>
    <property type="molecule type" value="Genomic_DNA"/>
</dbReference>
<dbReference type="KEGG" id="spun:BFF78_22955"/>
<dbReference type="AlphaFoldDB" id="A0A1D7YDB1"/>
<protein>
    <submittedName>
        <fullName evidence="1">Uncharacterized protein</fullName>
    </submittedName>
</protein>
<sequence>MVRWLLALVALLGIAAELIEPLGNALKGQQLLGGSFAALMALILFDAISESEPKEVVGVHVFADRDELHAAFREAFQARLVRVDFSGFTMQTLLDALRVPLEKMADHEVRTVELKLCIIIAHLNLPMGLPGGLVPAPRSGESDAERFYFRDSPENRQRMRDDFTKHNWITLKNLLERVHQRNPGIVISCEIRESPQIPERKLYILNQETVFTTPYGIERRDVTWHENTYRILDTEGFGPLYGQARYIGWDLRSTSRTTAQIAEHHMECHRNLWNKLADIKPERPVIADPVWTPPRR</sequence>